<evidence type="ECO:0000313" key="9">
    <source>
        <dbReference type="Ensembl" id="ENSCJAP00000053232.3"/>
    </source>
</evidence>
<keyword evidence="6" id="KW-1133">Transmembrane helix</keyword>
<organism evidence="9 10">
    <name type="scientific">Callithrix jacchus</name>
    <name type="common">White-tufted-ear marmoset</name>
    <name type="synonym">Simia Jacchus</name>
    <dbReference type="NCBI Taxonomy" id="9483"/>
    <lineage>
        <taxon>Eukaryota</taxon>
        <taxon>Metazoa</taxon>
        <taxon>Chordata</taxon>
        <taxon>Craniata</taxon>
        <taxon>Vertebrata</taxon>
        <taxon>Euteleostomi</taxon>
        <taxon>Mammalia</taxon>
        <taxon>Eutheria</taxon>
        <taxon>Euarchontoglires</taxon>
        <taxon>Primates</taxon>
        <taxon>Haplorrhini</taxon>
        <taxon>Platyrrhini</taxon>
        <taxon>Cebidae</taxon>
        <taxon>Callitrichinae</taxon>
        <taxon>Callithrix</taxon>
        <taxon>Callithrix</taxon>
    </lineage>
</organism>
<feature type="transmembrane region" description="Helical" evidence="6">
    <location>
        <begin position="540"/>
        <end position="559"/>
    </location>
</feature>
<feature type="domain" description="Ig-like" evidence="8">
    <location>
        <begin position="310"/>
        <end position="381"/>
    </location>
</feature>
<evidence type="ECO:0000256" key="3">
    <source>
        <dbReference type="ARBA" id="ARBA00023180"/>
    </source>
</evidence>
<reference evidence="9" key="2">
    <citation type="submission" date="2025-08" db="UniProtKB">
        <authorList>
            <consortium name="Ensembl"/>
        </authorList>
    </citation>
    <scope>IDENTIFICATION</scope>
</reference>
<keyword evidence="3" id="KW-0325">Glycoprotein</keyword>
<evidence type="ECO:0000259" key="8">
    <source>
        <dbReference type="PROSITE" id="PS50835"/>
    </source>
</evidence>
<feature type="domain" description="Ig-like" evidence="8">
    <location>
        <begin position="766"/>
        <end position="858"/>
    </location>
</feature>
<accession>A0A2R8P1H5</accession>
<feature type="transmembrane region" description="Helical" evidence="6">
    <location>
        <begin position="1155"/>
        <end position="1176"/>
    </location>
</feature>
<dbReference type="Pfam" id="PF13895">
    <property type="entry name" value="Ig_2"/>
    <property type="match status" value="5"/>
</dbReference>
<keyword evidence="7" id="KW-0732">Signal</keyword>
<protein>
    <submittedName>
        <fullName evidence="9">Immunoglobulin superfamily member 1</fullName>
    </submittedName>
</protein>
<dbReference type="InParanoid" id="A0A2R8P1H5"/>
<dbReference type="InterPro" id="IPR003599">
    <property type="entry name" value="Ig_sub"/>
</dbReference>
<dbReference type="GO" id="GO:0002764">
    <property type="term" value="P:immune response-regulating signaling pathway"/>
    <property type="evidence" value="ECO:0007669"/>
    <property type="project" value="TreeGrafter"/>
</dbReference>
<keyword evidence="6" id="KW-0812">Transmembrane</keyword>
<dbReference type="SMART" id="SM00408">
    <property type="entry name" value="IGc2"/>
    <property type="match status" value="7"/>
</dbReference>
<dbReference type="AlphaFoldDB" id="A0A2R8P1H5"/>
<feature type="domain" description="Ig-like" evidence="8">
    <location>
        <begin position="27"/>
        <end position="95"/>
    </location>
</feature>
<feature type="chain" id="PRO_5035151729" evidence="7">
    <location>
        <begin position="18"/>
        <end position="1229"/>
    </location>
</feature>
<evidence type="ECO:0000256" key="1">
    <source>
        <dbReference type="ARBA" id="ARBA00022737"/>
    </source>
</evidence>
<dbReference type="PANTHER" id="PTHR11738:SF163">
    <property type="entry name" value="IMMUNOGLOBULIN SUPERFAMILY MEMBER 1"/>
    <property type="match status" value="1"/>
</dbReference>
<dbReference type="Ensembl" id="ENSCJAT00000070161.3">
    <property type="protein sequence ID" value="ENSCJAP00000053232.3"/>
    <property type="gene ID" value="ENSCJAG00000014463.5"/>
</dbReference>
<evidence type="ECO:0000256" key="5">
    <source>
        <dbReference type="SAM" id="MobiDB-lite"/>
    </source>
</evidence>
<dbReference type="PANTHER" id="PTHR11738">
    <property type="entry name" value="MHC CLASS I NK CELL RECEPTOR"/>
    <property type="match status" value="1"/>
</dbReference>
<evidence type="ECO:0000256" key="2">
    <source>
        <dbReference type="ARBA" id="ARBA00023157"/>
    </source>
</evidence>
<reference evidence="9" key="3">
    <citation type="submission" date="2025-09" db="UniProtKB">
        <authorList>
            <consortium name="Ensembl"/>
        </authorList>
    </citation>
    <scope>IDENTIFICATION</scope>
</reference>
<dbReference type="Bgee" id="ENSCJAG00000014463">
    <property type="expression patterns" value="Expressed in heart and 4 other cell types or tissues"/>
</dbReference>
<dbReference type="GeneTree" id="ENSGT01150000286974"/>
<dbReference type="FunFam" id="2.60.40.10:FF:000033">
    <property type="entry name" value="Killer cell immunoglobulin-like receptor"/>
    <property type="match status" value="11"/>
</dbReference>
<name>A0A2R8P1H5_CALJA</name>
<dbReference type="Proteomes" id="UP000008225">
    <property type="component" value="Chromosome X"/>
</dbReference>
<reference evidence="9" key="1">
    <citation type="submission" date="2009-03" db="EMBL/GenBank/DDBJ databases">
        <authorList>
            <person name="Warren W."/>
            <person name="Ye L."/>
            <person name="Minx P."/>
            <person name="Worley K."/>
            <person name="Gibbs R."/>
            <person name="Wilson R.K."/>
        </authorList>
    </citation>
    <scope>NUCLEOTIDE SEQUENCE [LARGE SCALE GENOMIC DNA]</scope>
</reference>
<dbReference type="Gene3D" id="2.60.40.10">
    <property type="entry name" value="Immunoglobulins"/>
    <property type="match status" value="11"/>
</dbReference>
<dbReference type="PROSITE" id="PS50835">
    <property type="entry name" value="IG_LIKE"/>
    <property type="match status" value="5"/>
</dbReference>
<dbReference type="InterPro" id="IPR050412">
    <property type="entry name" value="Ig-like_Receptors_ImmuneReg"/>
</dbReference>
<dbReference type="InterPro" id="IPR003598">
    <property type="entry name" value="Ig_sub2"/>
</dbReference>
<sequence length="1229" mass="137405">MLQTFTILLFCIRMSLGMTSIVIDPQPELWIESNYPQAPWENITLWCRSPSQLSSKFLLLKDKTQMTWIHPSHKTFQVSFLLGALTESNAGLYRCCYWKETGWSKPSKILELEAPGQLPKPIFWIQAETPPLPGCNVNILCHGWLQDLVFMLFKEGYAEPVDYQVPTGTMAIFSIDNLTPEDEGVYICRTHIQMLPTLWSEPSNPLKLVVAGLYPKPTLTAHPGPIMAPGESLNLRCQGPIYGMTFALMRVEDLEKSFYHKKTIKNEAYFFFRSLKIQDTGHYLCFYYDGSYRGSLLSDVLKIWVTDTFPKTWLLARPSPVVQMGQNVSLRCRGPVDGVGLALYKKGEDKPLQFLDATSIDDNTSFILNNVTYSDTGIYSCHYLLTWKTSIRMPSHNIVELMIVDKPPKPSLSAWPSTVFKLGKAITLQCRVSHPVLEFSLEWEERETFQKFSEDGDFIISNVDGKGTGTYSCSYRIETQPNIWSHRSEPLKLMGPAGYLTWNYILNEAIRLSLLMQLVALLLVVLWIRWKCRRLRIREAWLLGTAQGVTMLFIVTALLCCGLCNGVLTEETEIVMPTPKPELWAETNFPLAPWKNLTLWCRSPTGSTKEFVLLKDGTGWIATRPATEQVRAAFPLGALTQSHVGSYHCHSWEEMAVSEPSEALELVGTDILPKPVISASLPIRGKELQIRCKGWLAGMGFALYKEGKKEPVQQLGAVGREAFFTIKRMEDKDEGNYSCRTHTEKRPFKWSEPSEPLELVIKEMYPKPFFKTWASPVVTPGARVTFNCSTPHQHMSFILYKDGSEIASSDRSWASPGASAAHFLILSVGIGDGGNYSCRYYDFSIWSEPSDPVELVVTDTFPKPWLFAEPSSVVPMGQNVTLWCQGPVHGVGYILHKEGGATSMQLWGSTSNDGVFPITNMSAASMGRYSCCYHPDWTSSIKIQPSNTLELIVTGLLPKPSLLAQPGPMVAPGENVTLQCQGELPDSTFVLLKKGTQEPLEQQKPSGYRADFWMPAVRGEDSGIYSCVYYLDSAPFAASYHSDSLEIWVTDKPPKPYLSAWPSTMFKLGKDITLQCRGPLPGVEFVLEHDGEEAPQQFSEDGDFVINNVEGKGIGNYSCSYRLQAYPDIWSEPSDPLELVGAAGPLAQECTVGNIVRSTLIVVVVVALGVVLAVEWKKWPRLRTRGSEADGRDQTIALEECNQEEEPGTPTNSGSSSSQRISMELPVPI</sequence>
<gene>
    <name evidence="9" type="primary">IGSF1</name>
</gene>
<feature type="region of interest" description="Disordered" evidence="5">
    <location>
        <begin position="1184"/>
        <end position="1229"/>
    </location>
</feature>
<dbReference type="InterPro" id="IPR036179">
    <property type="entry name" value="Ig-like_dom_sf"/>
</dbReference>
<evidence type="ECO:0000256" key="7">
    <source>
        <dbReference type="SAM" id="SignalP"/>
    </source>
</evidence>
<dbReference type="SMART" id="SM00409">
    <property type="entry name" value="IG"/>
    <property type="match status" value="10"/>
</dbReference>
<feature type="transmembrane region" description="Helical" evidence="6">
    <location>
        <begin position="509"/>
        <end position="528"/>
    </location>
</feature>
<dbReference type="STRING" id="9483.ENSCJAP00000053232"/>
<dbReference type="SUPFAM" id="SSF48726">
    <property type="entry name" value="Immunoglobulin"/>
    <property type="match status" value="11"/>
</dbReference>
<evidence type="ECO:0000256" key="6">
    <source>
        <dbReference type="SAM" id="Phobius"/>
    </source>
</evidence>
<dbReference type="InterPro" id="IPR013783">
    <property type="entry name" value="Ig-like_fold"/>
</dbReference>
<dbReference type="FunCoup" id="A0A2R8P1H5">
    <property type="interactions" value="135"/>
</dbReference>
<keyword evidence="1" id="KW-0677">Repeat</keyword>
<dbReference type="Pfam" id="PF13927">
    <property type="entry name" value="Ig_3"/>
    <property type="match status" value="1"/>
</dbReference>
<dbReference type="InterPro" id="IPR007110">
    <property type="entry name" value="Ig-like_dom"/>
</dbReference>
<evidence type="ECO:0000313" key="10">
    <source>
        <dbReference type="Proteomes" id="UP000008225"/>
    </source>
</evidence>
<proteinExistence type="predicted"/>
<keyword evidence="2" id="KW-1015">Disulfide bond</keyword>
<feature type="domain" description="Ig-like" evidence="8">
    <location>
        <begin position="958"/>
        <end position="1027"/>
    </location>
</feature>
<keyword evidence="10" id="KW-1185">Reference proteome</keyword>
<feature type="domain" description="Ig-like" evidence="8">
    <location>
        <begin position="408"/>
        <end position="473"/>
    </location>
</feature>
<keyword evidence="4" id="KW-0393">Immunoglobulin domain</keyword>
<feature type="signal peptide" evidence="7">
    <location>
        <begin position="1"/>
        <end position="17"/>
    </location>
</feature>
<evidence type="ECO:0000256" key="4">
    <source>
        <dbReference type="ARBA" id="ARBA00023319"/>
    </source>
</evidence>
<keyword evidence="6" id="KW-0472">Membrane</keyword>